<evidence type="ECO:0000313" key="3">
    <source>
        <dbReference type="EMBL" id="WBM80465.1"/>
    </source>
</evidence>
<evidence type="ECO:0008006" key="5">
    <source>
        <dbReference type="Google" id="ProtNLM"/>
    </source>
</evidence>
<reference evidence="3 4" key="1">
    <citation type="submission" date="2021-05" db="EMBL/GenBank/DDBJ databases">
        <authorList>
            <person name="Kumar R."/>
            <person name="Kumar A."/>
            <person name="Mukhia S."/>
        </authorList>
    </citation>
    <scope>NUCLEOTIDE SEQUENCE [LARGE SCALE GENOMIC DNA]</scope>
    <source>
        <strain evidence="3 4">ERMR7:08</strain>
    </source>
</reference>
<feature type="region of interest" description="Disordered" evidence="1">
    <location>
        <begin position="76"/>
        <end position="108"/>
    </location>
</feature>
<keyword evidence="2" id="KW-0472">Membrane</keyword>
<dbReference type="Proteomes" id="UP001212421">
    <property type="component" value="Chromosome"/>
</dbReference>
<name>A0ABY7NFT5_9MICO</name>
<keyword evidence="2" id="KW-1133">Transmembrane helix</keyword>
<evidence type="ECO:0000256" key="1">
    <source>
        <dbReference type="SAM" id="MobiDB-lite"/>
    </source>
</evidence>
<gene>
    <name evidence="3" type="ORF">KIV56_03030</name>
</gene>
<keyword evidence="2" id="KW-0812">Transmembrane</keyword>
<evidence type="ECO:0000256" key="2">
    <source>
        <dbReference type="SAM" id="Phobius"/>
    </source>
</evidence>
<feature type="transmembrane region" description="Helical" evidence="2">
    <location>
        <begin position="14"/>
        <end position="40"/>
    </location>
</feature>
<proteinExistence type="predicted"/>
<sequence length="126" mass="13591">MTSVATTTATPGKILGIVGFILAFIPYLQLPGLIVSIIGFNQAKKADAPRGPRQGRHHPERCLPRALRGHPCRHLLGGGRQPDAQRLGTRLNASRSPSGPGLQGERDVFHVRRPGPRRASEILLAL</sequence>
<protein>
    <recommendedName>
        <fullName evidence="5">DUF4190 domain-containing protein</fullName>
    </recommendedName>
</protein>
<dbReference type="EMBL" id="CP075584">
    <property type="protein sequence ID" value="WBM80465.1"/>
    <property type="molecule type" value="Genomic_DNA"/>
</dbReference>
<dbReference type="RefSeq" id="WP_281535120.1">
    <property type="nucleotide sequence ID" value="NZ_CP075584.1"/>
</dbReference>
<organism evidence="3 4">
    <name type="scientific">Cryobacterium breve</name>
    <dbReference type="NCBI Taxonomy" id="1259258"/>
    <lineage>
        <taxon>Bacteria</taxon>
        <taxon>Bacillati</taxon>
        <taxon>Actinomycetota</taxon>
        <taxon>Actinomycetes</taxon>
        <taxon>Micrococcales</taxon>
        <taxon>Microbacteriaceae</taxon>
        <taxon>Cryobacterium</taxon>
    </lineage>
</organism>
<keyword evidence="4" id="KW-1185">Reference proteome</keyword>
<accession>A0ABY7NFT5</accession>
<feature type="region of interest" description="Disordered" evidence="1">
    <location>
        <begin position="45"/>
        <end position="64"/>
    </location>
</feature>
<evidence type="ECO:0000313" key="4">
    <source>
        <dbReference type="Proteomes" id="UP001212421"/>
    </source>
</evidence>